<keyword evidence="3" id="KW-1185">Reference proteome</keyword>
<protein>
    <submittedName>
        <fullName evidence="2">Antibiotic biosynthesis monooxygenase</fullName>
    </submittedName>
</protein>
<evidence type="ECO:0000259" key="1">
    <source>
        <dbReference type="PROSITE" id="PS51725"/>
    </source>
</evidence>
<dbReference type="GO" id="GO:0004497">
    <property type="term" value="F:monooxygenase activity"/>
    <property type="evidence" value="ECO:0007669"/>
    <property type="project" value="UniProtKB-KW"/>
</dbReference>
<dbReference type="AlphaFoldDB" id="A0A5C5RY94"/>
<keyword evidence="2" id="KW-0560">Oxidoreductase</keyword>
<evidence type="ECO:0000313" key="3">
    <source>
        <dbReference type="Proteomes" id="UP000319375"/>
    </source>
</evidence>
<keyword evidence="2" id="KW-0503">Monooxygenase</keyword>
<dbReference type="Proteomes" id="UP000319375">
    <property type="component" value="Unassembled WGS sequence"/>
</dbReference>
<dbReference type="InterPro" id="IPR050744">
    <property type="entry name" value="AI-2_Isomerase_LsrG"/>
</dbReference>
<name>A0A5C5RY94_9ACTN</name>
<dbReference type="EMBL" id="VIGX01000012">
    <property type="protein sequence ID" value="TWS27632.1"/>
    <property type="molecule type" value="Genomic_DNA"/>
</dbReference>
<dbReference type="Pfam" id="PF03992">
    <property type="entry name" value="ABM"/>
    <property type="match status" value="1"/>
</dbReference>
<dbReference type="Gene3D" id="3.30.70.100">
    <property type="match status" value="1"/>
</dbReference>
<dbReference type="PROSITE" id="PS51725">
    <property type="entry name" value="ABM"/>
    <property type="match status" value="1"/>
</dbReference>
<evidence type="ECO:0000313" key="2">
    <source>
        <dbReference type="EMBL" id="TWS27632.1"/>
    </source>
</evidence>
<dbReference type="SUPFAM" id="SSF54909">
    <property type="entry name" value="Dimeric alpha+beta barrel"/>
    <property type="match status" value="1"/>
</dbReference>
<accession>A0A5C5RY94</accession>
<comment type="caution">
    <text evidence="2">The sequence shown here is derived from an EMBL/GenBank/DDBJ whole genome shotgun (WGS) entry which is preliminary data.</text>
</comment>
<gene>
    <name evidence="2" type="ORF">FK530_17995</name>
</gene>
<dbReference type="PANTHER" id="PTHR33336:SF3">
    <property type="entry name" value="ABM DOMAIN-CONTAINING PROTEIN"/>
    <property type="match status" value="1"/>
</dbReference>
<dbReference type="PANTHER" id="PTHR33336">
    <property type="entry name" value="QUINOL MONOOXYGENASE YGIN-RELATED"/>
    <property type="match status" value="1"/>
</dbReference>
<feature type="domain" description="ABM" evidence="1">
    <location>
        <begin position="14"/>
        <end position="104"/>
    </location>
</feature>
<dbReference type="InterPro" id="IPR007138">
    <property type="entry name" value="ABM_dom"/>
</dbReference>
<sequence length="118" mass="13449">MCPTLIKRSTVLPIICAVRYSVRPGSRPAVMTIAEKNVHLTRLEPGNIAYSHFPSMENDTDMFVYEVWESQAAVEAHLHAPHYLEFSELRKPMLTAHSYHFTVYEATEIQSGTSIPTW</sequence>
<organism evidence="2 3">
    <name type="scientific">Tsukamurella conjunctivitidis</name>
    <dbReference type="NCBI Taxonomy" id="2592068"/>
    <lineage>
        <taxon>Bacteria</taxon>
        <taxon>Bacillati</taxon>
        <taxon>Actinomycetota</taxon>
        <taxon>Actinomycetes</taxon>
        <taxon>Mycobacteriales</taxon>
        <taxon>Tsukamurellaceae</taxon>
        <taxon>Tsukamurella</taxon>
    </lineage>
</organism>
<reference evidence="2 3" key="1">
    <citation type="submission" date="2019-06" db="EMBL/GenBank/DDBJ databases">
        <title>Tsukamurella conjunctivitidis sp. nov., Tsukamurella assacharolytica sp. nov. and Tsukamurella sputae sp. nov. isolated from patients with conjunctivitis, bacteraemia (lymphoma) and respiratory infection (sputum) in Hong Kong.</title>
        <authorList>
            <person name="Teng J.L.L."/>
            <person name="Lee H.H."/>
            <person name="Fong J.Y.H."/>
            <person name="Fok K.M.N."/>
            <person name="Lau S.K.P."/>
            <person name="Woo P.C.Y."/>
        </authorList>
    </citation>
    <scope>NUCLEOTIDE SEQUENCE [LARGE SCALE GENOMIC DNA]</scope>
    <source>
        <strain evidence="2 3">HKU72</strain>
    </source>
</reference>
<proteinExistence type="predicted"/>
<dbReference type="InterPro" id="IPR011008">
    <property type="entry name" value="Dimeric_a/b-barrel"/>
</dbReference>